<dbReference type="RefSeq" id="WP_182538109.1">
    <property type="nucleotide sequence ID" value="NZ_JACJIP010000028.1"/>
</dbReference>
<name>A0A7W3SW75_9BACL</name>
<dbReference type="EMBL" id="JACJIP010000028">
    <property type="protein sequence ID" value="MBA9087280.1"/>
    <property type="molecule type" value="Genomic_DNA"/>
</dbReference>
<protein>
    <submittedName>
        <fullName evidence="1">Uncharacterized protein</fullName>
    </submittedName>
</protein>
<comment type="caution">
    <text evidence="1">The sequence shown here is derived from an EMBL/GenBank/DDBJ whole genome shotgun (WGS) entry which is preliminary data.</text>
</comment>
<keyword evidence="2" id="KW-1185">Reference proteome</keyword>
<accession>A0A7W3SW75</accession>
<organism evidence="1 2">
    <name type="scientific">Fontibacillus solani</name>
    <dbReference type="NCBI Taxonomy" id="1572857"/>
    <lineage>
        <taxon>Bacteria</taxon>
        <taxon>Bacillati</taxon>
        <taxon>Bacillota</taxon>
        <taxon>Bacilli</taxon>
        <taxon>Bacillales</taxon>
        <taxon>Paenibacillaceae</taxon>
        <taxon>Fontibacillus</taxon>
    </lineage>
</organism>
<dbReference type="AlphaFoldDB" id="A0A7W3SW75"/>
<evidence type="ECO:0000313" key="2">
    <source>
        <dbReference type="Proteomes" id="UP000567067"/>
    </source>
</evidence>
<gene>
    <name evidence="1" type="ORF">FHR92_003764</name>
</gene>
<dbReference type="Proteomes" id="UP000567067">
    <property type="component" value="Unassembled WGS sequence"/>
</dbReference>
<evidence type="ECO:0000313" key="1">
    <source>
        <dbReference type="EMBL" id="MBA9087280.1"/>
    </source>
</evidence>
<reference evidence="1 2" key="1">
    <citation type="submission" date="2020-08" db="EMBL/GenBank/DDBJ databases">
        <title>Genomic Encyclopedia of Type Strains, Phase III (KMG-III): the genomes of soil and plant-associated and newly described type strains.</title>
        <authorList>
            <person name="Whitman W."/>
        </authorList>
    </citation>
    <scope>NUCLEOTIDE SEQUENCE [LARGE SCALE GENOMIC DNA]</scope>
    <source>
        <strain evidence="1 2">CECT 8693</strain>
    </source>
</reference>
<proteinExistence type="predicted"/>
<sequence length="201" mass="23484">MELQQQITLCINEYNVDQQLKKAEAVIREEYHDSILATVIDELGLDDWDEDLETAPEEVLSEYESMMQERIDVTIDDQIADQVRAHIKAFFDETTPTLYPEEMASLEKALLLKKMKSFLEFDAHSLRLAGLIYSDKLPHSPFVFHQISWATDDNYRSFIQMNYEEIITLTQDILEEHQAQTLGTIPNVEAIIKERWQEKKS</sequence>